<dbReference type="Proteomes" id="UP000053825">
    <property type="component" value="Unassembled WGS sequence"/>
</dbReference>
<sequence>MVRSMVLYGSPIWPGDLMARCHSRETLRRVERRLAVRCIKGCRTTFHAEALALAGLIPYELQAEGGTTESSDKAANACRRTTSGPQEVVLSSLNRWLGRTHGGLTYHLAQVLTGYRCFGEYLSQIEKEATTQCRHCGGVYAGGGKSSEGS</sequence>
<keyword evidence="2" id="KW-1185">Reference proteome</keyword>
<gene>
    <name evidence="1" type="ORF">WH47_06193</name>
</gene>
<organism evidence="1 2">
    <name type="scientific">Habropoda laboriosa</name>
    <dbReference type="NCBI Taxonomy" id="597456"/>
    <lineage>
        <taxon>Eukaryota</taxon>
        <taxon>Metazoa</taxon>
        <taxon>Ecdysozoa</taxon>
        <taxon>Arthropoda</taxon>
        <taxon>Hexapoda</taxon>
        <taxon>Insecta</taxon>
        <taxon>Pterygota</taxon>
        <taxon>Neoptera</taxon>
        <taxon>Endopterygota</taxon>
        <taxon>Hymenoptera</taxon>
        <taxon>Apocrita</taxon>
        <taxon>Aculeata</taxon>
        <taxon>Apoidea</taxon>
        <taxon>Anthophila</taxon>
        <taxon>Apidae</taxon>
        <taxon>Habropoda</taxon>
    </lineage>
</organism>
<dbReference type="STRING" id="597456.A0A0L7QTJ6"/>
<evidence type="ECO:0000313" key="1">
    <source>
        <dbReference type="EMBL" id="KOC61864.1"/>
    </source>
</evidence>
<dbReference type="OrthoDB" id="7615806at2759"/>
<evidence type="ECO:0000313" key="2">
    <source>
        <dbReference type="Proteomes" id="UP000053825"/>
    </source>
</evidence>
<name>A0A0L7QTJ6_9HYME</name>
<dbReference type="AlphaFoldDB" id="A0A0L7QTJ6"/>
<protein>
    <submittedName>
        <fullName evidence="1">Uncharacterized protein</fullName>
    </submittedName>
</protein>
<reference evidence="1 2" key="1">
    <citation type="submission" date="2015-07" db="EMBL/GenBank/DDBJ databases">
        <title>The genome of Habropoda laboriosa.</title>
        <authorList>
            <person name="Pan H."/>
            <person name="Kapheim K."/>
        </authorList>
    </citation>
    <scope>NUCLEOTIDE SEQUENCE [LARGE SCALE GENOMIC DNA]</scope>
    <source>
        <strain evidence="1">0110345459</strain>
    </source>
</reference>
<accession>A0A0L7QTJ6</accession>
<proteinExistence type="predicted"/>
<dbReference type="EMBL" id="KQ414748">
    <property type="protein sequence ID" value="KOC61864.1"/>
    <property type="molecule type" value="Genomic_DNA"/>
</dbReference>